<reference evidence="13" key="1">
    <citation type="submission" date="2017-09" db="EMBL/GenBank/DDBJ databases">
        <title>FDA dAtabase for Regulatory Grade micrObial Sequences (FDA-ARGOS): Supporting development and validation of Infectious Disease Dx tests.</title>
        <authorList>
            <person name="Minogue T."/>
            <person name="Wolcott M."/>
            <person name="Wasieloski L."/>
            <person name="Aguilar W."/>
            <person name="Moore D."/>
            <person name="Tallon L."/>
            <person name="Sadzewicz L."/>
            <person name="Ott S."/>
            <person name="Zhao X."/>
            <person name="Nagaraj S."/>
            <person name="Vavikolanu K."/>
            <person name="Aluvathingal J."/>
            <person name="Nadendla S."/>
            <person name="Sichtig H."/>
        </authorList>
    </citation>
    <scope>NUCLEOTIDE SEQUENCE [LARGE SCALE GENOMIC DNA]</scope>
    <source>
        <strain evidence="13">FDAARGOS_390</strain>
    </source>
</reference>
<comment type="similarity">
    <text evidence="2">Belongs to the fimbrial export usher family.</text>
</comment>
<organism evidence="12 13">
    <name type="scientific">Burkholderia gladioli</name>
    <name type="common">Pseudomonas marginata</name>
    <name type="synonym">Phytomonas marginata</name>
    <dbReference type="NCBI Taxonomy" id="28095"/>
    <lineage>
        <taxon>Bacteria</taxon>
        <taxon>Pseudomonadati</taxon>
        <taxon>Pseudomonadota</taxon>
        <taxon>Betaproteobacteria</taxon>
        <taxon>Burkholderiales</taxon>
        <taxon>Burkholderiaceae</taxon>
        <taxon>Burkholderia</taxon>
    </lineage>
</organism>
<keyword evidence="8" id="KW-0998">Cell outer membrane</keyword>
<accession>A0A2A7SI04</accession>
<dbReference type="InterPro" id="IPR037224">
    <property type="entry name" value="PapC_N_sf"/>
</dbReference>
<evidence type="ECO:0000256" key="6">
    <source>
        <dbReference type="ARBA" id="ARBA00022729"/>
    </source>
</evidence>
<dbReference type="InterPro" id="IPR043142">
    <property type="entry name" value="PapC-like_C_sf"/>
</dbReference>
<dbReference type="Pfam" id="PF13954">
    <property type="entry name" value="PapC_N"/>
    <property type="match status" value="1"/>
</dbReference>
<dbReference type="Pfam" id="PF13953">
    <property type="entry name" value="PapC_C"/>
    <property type="match status" value="1"/>
</dbReference>
<dbReference type="GO" id="GO:0009279">
    <property type="term" value="C:cell outer membrane"/>
    <property type="evidence" value="ECO:0007669"/>
    <property type="project" value="UniProtKB-SubCell"/>
</dbReference>
<feature type="domain" description="PapC-like C-terminal" evidence="10">
    <location>
        <begin position="793"/>
        <end position="857"/>
    </location>
</feature>
<comment type="caution">
    <text evidence="12">The sequence shown here is derived from an EMBL/GenBank/DDBJ whole genome shotgun (WGS) entry which is preliminary data.</text>
</comment>
<dbReference type="EMBL" id="PDDY01000001">
    <property type="protein sequence ID" value="PEH42900.1"/>
    <property type="molecule type" value="Genomic_DNA"/>
</dbReference>
<sequence length="876" mass="92873">MPARAGRSLAHVSAAIVNQRTSSLPLSMPWRPRPCCVLALSMFVSTGAMAATTAGSMQVAEVQFNDLFLQHPDGVKVDVSRFDKGNVAAPGSYRADLFVNTNWIGRAEITLRQIGGDTGNVQPCFDRELLQQVGVDISKLSPEATKLLTEPGASCATLGMLVPDGVATFDNGEQRLDVSIPQASLSREARGYVDPRYWDEGVPAALLSYNGNVYRSDNQGSSSTQAYMGLTAGLNFGPWRFRHNGNLTYDSHGGTHYQSVQTSLQRSIARLKSQFVIGDAFTDGTMFDSVGFRGVQIASDERMYPESQRGYAPTIHGIANSNALVQVRQNGNIIYSTNVATGPFEINDLYPTGYGGDLDVVVTEADGSIHTFKVPYASAVNSLRPGITHFSVTAGVYRNPLLSSKPALFQATIQHGFTNLITGYGGVTAARGYLAGVIGAALNTELGSFALDITQANTELPGMASRHGQSVRISYSKLISPTNTNVTVAAYRYSSSGYLGLQDAMQLRDPQTGGVNGLLSGGIRRGQFQVTLNQSLPEGWGSFYLSGSTVNYWNRGGNDTQYQAGYNNNFKRINYGVSASRQFDVTQNRWDNRFMLNLSIPLNLGSHVVYSSTSLQRDTGGSTVVQQSLTGSLGVDNALSYGVNVGHTTGGGANSTTNVGGNVSYMSPYATFTGNASKGTGFTQYGAGISGGVVAYSGGVAFTPTMGETVAIVEAKDAAGARVTTGSGLRIDPFGHAIVSSLTPFSTNEIEIDPKGLPMSVELKTSAQHVAPTAGAVVRLKFETEGGGRSVIMRARMSDGQPVPFGAEVNDASGQNVGTVAQEGRIVLRGLKSDTGTLSVKWGETAADGCSLSYKLPVADKASKQRWTDAEAVCTK</sequence>
<evidence type="ECO:0000259" key="10">
    <source>
        <dbReference type="Pfam" id="PF13953"/>
    </source>
</evidence>
<name>A0A2A7SI04_BURGA</name>
<feature type="domain" description="PapC N-terminal" evidence="11">
    <location>
        <begin position="63"/>
        <end position="212"/>
    </location>
</feature>
<evidence type="ECO:0000256" key="5">
    <source>
        <dbReference type="ARBA" id="ARBA00022692"/>
    </source>
</evidence>
<dbReference type="AlphaFoldDB" id="A0A2A7SI04"/>
<evidence type="ECO:0000313" key="13">
    <source>
        <dbReference type="Proteomes" id="UP000220629"/>
    </source>
</evidence>
<feature type="chain" id="PRO_5013083211" evidence="9">
    <location>
        <begin position="51"/>
        <end position="876"/>
    </location>
</feature>
<dbReference type="Gene3D" id="3.10.20.410">
    <property type="match status" value="1"/>
</dbReference>
<keyword evidence="3" id="KW-0813">Transport</keyword>
<feature type="signal peptide" evidence="9">
    <location>
        <begin position="1"/>
        <end position="50"/>
    </location>
</feature>
<proteinExistence type="inferred from homology"/>
<evidence type="ECO:0000256" key="1">
    <source>
        <dbReference type="ARBA" id="ARBA00004571"/>
    </source>
</evidence>
<keyword evidence="7" id="KW-0472">Membrane</keyword>
<dbReference type="GO" id="GO:0009297">
    <property type="term" value="P:pilus assembly"/>
    <property type="evidence" value="ECO:0007669"/>
    <property type="project" value="InterPro"/>
</dbReference>
<evidence type="ECO:0000256" key="4">
    <source>
        <dbReference type="ARBA" id="ARBA00022452"/>
    </source>
</evidence>
<dbReference type="PANTHER" id="PTHR30451:SF20">
    <property type="entry name" value="FIMBRIAE USHER"/>
    <property type="match status" value="1"/>
</dbReference>
<keyword evidence="4" id="KW-1134">Transmembrane beta strand</keyword>
<evidence type="ECO:0000256" key="8">
    <source>
        <dbReference type="ARBA" id="ARBA00023237"/>
    </source>
</evidence>
<dbReference type="SUPFAM" id="SSF141729">
    <property type="entry name" value="FimD N-terminal domain-like"/>
    <property type="match status" value="1"/>
</dbReference>
<dbReference type="Proteomes" id="UP000220629">
    <property type="component" value="Unassembled WGS sequence"/>
</dbReference>
<keyword evidence="6 9" id="KW-0732">Signal</keyword>
<keyword evidence="5" id="KW-0812">Transmembrane</keyword>
<evidence type="ECO:0000256" key="9">
    <source>
        <dbReference type="SAM" id="SignalP"/>
    </source>
</evidence>
<dbReference type="RefSeq" id="WP_098152763.1">
    <property type="nucleotide sequence ID" value="NZ_CADEVR010000001.1"/>
</dbReference>
<dbReference type="Gene3D" id="2.60.40.2610">
    <property type="entry name" value="Outer membrane usher protein FimD, plug domain"/>
    <property type="match status" value="1"/>
</dbReference>
<dbReference type="PANTHER" id="PTHR30451">
    <property type="entry name" value="OUTER MEMBRANE USHER PROTEIN"/>
    <property type="match status" value="1"/>
</dbReference>
<dbReference type="FunFam" id="2.60.40.3110:FF:000001">
    <property type="entry name" value="Putative fimbrial outer membrane usher"/>
    <property type="match status" value="1"/>
</dbReference>
<protein>
    <submittedName>
        <fullName evidence="12">Fimbrial assembly protein</fullName>
    </submittedName>
</protein>
<dbReference type="Gene3D" id="2.60.40.2070">
    <property type="match status" value="1"/>
</dbReference>
<gene>
    <name evidence="12" type="ORF">CRM94_12485</name>
</gene>
<dbReference type="Pfam" id="PF00577">
    <property type="entry name" value="Usher"/>
    <property type="match status" value="1"/>
</dbReference>
<evidence type="ECO:0000256" key="2">
    <source>
        <dbReference type="ARBA" id="ARBA00008064"/>
    </source>
</evidence>
<dbReference type="InterPro" id="IPR000015">
    <property type="entry name" value="Fimb_usher"/>
</dbReference>
<evidence type="ECO:0000256" key="7">
    <source>
        <dbReference type="ARBA" id="ARBA00023136"/>
    </source>
</evidence>
<dbReference type="InterPro" id="IPR025949">
    <property type="entry name" value="PapC-like_C"/>
</dbReference>
<evidence type="ECO:0000259" key="11">
    <source>
        <dbReference type="Pfam" id="PF13954"/>
    </source>
</evidence>
<dbReference type="GO" id="GO:0015473">
    <property type="term" value="F:fimbrial usher porin activity"/>
    <property type="evidence" value="ECO:0007669"/>
    <property type="project" value="InterPro"/>
</dbReference>
<dbReference type="Gene3D" id="2.60.40.3110">
    <property type="match status" value="1"/>
</dbReference>
<evidence type="ECO:0000313" key="12">
    <source>
        <dbReference type="EMBL" id="PEH42900.1"/>
    </source>
</evidence>
<evidence type="ECO:0000256" key="3">
    <source>
        <dbReference type="ARBA" id="ARBA00022448"/>
    </source>
</evidence>
<dbReference type="InterPro" id="IPR025885">
    <property type="entry name" value="PapC_N"/>
</dbReference>
<dbReference type="InterPro" id="IPR042186">
    <property type="entry name" value="FimD_plug_dom"/>
</dbReference>
<comment type="subcellular location">
    <subcellularLocation>
        <location evidence="1">Cell outer membrane</location>
        <topology evidence="1">Multi-pass membrane protein</topology>
    </subcellularLocation>
</comment>